<sequence length="108" mass="12776">MKDHFDKEIKITKQQEKDFKKATSCHICKKTNKESNYENDKHRPVRDHCYAIGLYRLSAHNKTCIEYYKLDPSDCFSSPNFAWNACLKTTKCATSFDFDINMHLMIEK</sequence>
<accession>A0ABY7FHK7</accession>
<protein>
    <submittedName>
        <fullName evidence="1">Uncharacterized protein</fullName>
    </submittedName>
</protein>
<organism evidence="1 2">
    <name type="scientific">Mya arenaria</name>
    <name type="common">Soft-shell clam</name>
    <dbReference type="NCBI Taxonomy" id="6604"/>
    <lineage>
        <taxon>Eukaryota</taxon>
        <taxon>Metazoa</taxon>
        <taxon>Spiralia</taxon>
        <taxon>Lophotrochozoa</taxon>
        <taxon>Mollusca</taxon>
        <taxon>Bivalvia</taxon>
        <taxon>Autobranchia</taxon>
        <taxon>Heteroconchia</taxon>
        <taxon>Euheterodonta</taxon>
        <taxon>Imparidentia</taxon>
        <taxon>Neoheterodontei</taxon>
        <taxon>Myida</taxon>
        <taxon>Myoidea</taxon>
        <taxon>Myidae</taxon>
        <taxon>Mya</taxon>
    </lineage>
</organism>
<dbReference type="EMBL" id="CP111022">
    <property type="protein sequence ID" value="WAR20359.1"/>
    <property type="molecule type" value="Genomic_DNA"/>
</dbReference>
<evidence type="ECO:0000313" key="1">
    <source>
        <dbReference type="EMBL" id="WAR20359.1"/>
    </source>
</evidence>
<proteinExistence type="predicted"/>
<keyword evidence="2" id="KW-1185">Reference proteome</keyword>
<name>A0ABY7FHK7_MYAAR</name>
<reference evidence="1" key="1">
    <citation type="submission" date="2022-11" db="EMBL/GenBank/DDBJ databases">
        <title>Centuries of genome instability and evolution in soft-shell clam transmissible cancer (bioRxiv).</title>
        <authorList>
            <person name="Hart S.F.M."/>
            <person name="Yonemitsu M.A."/>
            <person name="Giersch R.M."/>
            <person name="Beal B.F."/>
            <person name="Arriagada G."/>
            <person name="Davis B.W."/>
            <person name="Ostrander E.A."/>
            <person name="Goff S.P."/>
            <person name="Metzger M.J."/>
        </authorList>
    </citation>
    <scope>NUCLEOTIDE SEQUENCE</scope>
    <source>
        <strain evidence="1">MELC-2E11</strain>
        <tissue evidence="1">Siphon/mantle</tissue>
    </source>
</reference>
<gene>
    <name evidence="1" type="ORF">MAR_002197</name>
</gene>
<dbReference type="Proteomes" id="UP001164746">
    <property type="component" value="Chromosome 11"/>
</dbReference>
<evidence type="ECO:0000313" key="2">
    <source>
        <dbReference type="Proteomes" id="UP001164746"/>
    </source>
</evidence>